<comment type="caution">
    <text evidence="1">The sequence shown here is derived from an EMBL/GenBank/DDBJ whole genome shotgun (WGS) entry which is preliminary data.</text>
</comment>
<gene>
    <name evidence="1" type="ORF">DW054_16665</name>
</gene>
<evidence type="ECO:0000313" key="2">
    <source>
        <dbReference type="Proteomes" id="UP000284152"/>
    </source>
</evidence>
<name>A0A415H0U2_9FIRM</name>
<reference evidence="1 2" key="1">
    <citation type="submission" date="2018-08" db="EMBL/GenBank/DDBJ databases">
        <title>A genome reference for cultivated species of the human gut microbiota.</title>
        <authorList>
            <person name="Zou Y."/>
            <person name="Xue W."/>
            <person name="Luo G."/>
        </authorList>
    </citation>
    <scope>NUCLEOTIDE SEQUENCE [LARGE SCALE GENOMIC DNA]</scope>
    <source>
        <strain evidence="1 2">AF42-21</strain>
    </source>
</reference>
<dbReference type="Proteomes" id="UP000284152">
    <property type="component" value="Unassembled WGS sequence"/>
</dbReference>
<proteinExistence type="predicted"/>
<evidence type="ECO:0000313" key="1">
    <source>
        <dbReference type="EMBL" id="RHK58949.1"/>
    </source>
</evidence>
<organism evidence="1 2">
    <name type="scientific">Dorea formicigenerans</name>
    <dbReference type="NCBI Taxonomy" id="39486"/>
    <lineage>
        <taxon>Bacteria</taxon>
        <taxon>Bacillati</taxon>
        <taxon>Bacillota</taxon>
        <taxon>Clostridia</taxon>
        <taxon>Lachnospirales</taxon>
        <taxon>Lachnospiraceae</taxon>
        <taxon>Dorea</taxon>
    </lineage>
</organism>
<protein>
    <submittedName>
        <fullName evidence="1">Uncharacterized protein</fullName>
    </submittedName>
</protein>
<sequence>MNVLYININGLYGIREKDREKLRNCVDDEYCSKNAESICDRILDSQNIEKSLKYDIVFFSEFAPNTSAEKQMTDYFDRMGYNLFCLMLMTA</sequence>
<dbReference type="AlphaFoldDB" id="A0A415H0U2"/>
<accession>A0A415H0U2</accession>
<dbReference type="EMBL" id="QRNS01000078">
    <property type="protein sequence ID" value="RHK58949.1"/>
    <property type="molecule type" value="Genomic_DNA"/>
</dbReference>